<comment type="caution">
    <text evidence="6">The sequence shown here is derived from an EMBL/GenBank/DDBJ whole genome shotgun (WGS) entry which is preliminary data.</text>
</comment>
<feature type="region of interest" description="Disordered" evidence="4">
    <location>
        <begin position="299"/>
        <end position="324"/>
    </location>
</feature>
<reference evidence="6" key="1">
    <citation type="submission" date="2012-09" db="EMBL/GenBank/DDBJ databases">
        <title>Genome Sequence of alkane-degrading Bacterium Alcanivorax balearicus MACL04.</title>
        <authorList>
            <person name="Lai Q."/>
            <person name="Shao Z."/>
        </authorList>
    </citation>
    <scope>NUCLEOTIDE SEQUENCE</scope>
    <source>
        <strain evidence="6">MACL04</strain>
    </source>
</reference>
<dbReference type="Gene3D" id="1.10.10.60">
    <property type="entry name" value="Homeodomain-like"/>
    <property type="match status" value="2"/>
</dbReference>
<dbReference type="Pfam" id="PF12833">
    <property type="entry name" value="HTH_18"/>
    <property type="match status" value="1"/>
</dbReference>
<dbReference type="PANTHER" id="PTHR46796">
    <property type="entry name" value="HTH-TYPE TRANSCRIPTIONAL ACTIVATOR RHAS-RELATED"/>
    <property type="match status" value="1"/>
</dbReference>
<dbReference type="Proteomes" id="UP001064106">
    <property type="component" value="Unassembled WGS sequence"/>
</dbReference>
<dbReference type="SUPFAM" id="SSF51182">
    <property type="entry name" value="RmlC-like cupins"/>
    <property type="match status" value="1"/>
</dbReference>
<dbReference type="PROSITE" id="PS01124">
    <property type="entry name" value="HTH_ARAC_FAMILY_2"/>
    <property type="match status" value="1"/>
</dbReference>
<dbReference type="EMBL" id="ARXS01000050">
    <property type="protein sequence ID" value="MCU5784935.1"/>
    <property type="molecule type" value="Genomic_DNA"/>
</dbReference>
<keyword evidence="2" id="KW-0238">DNA-binding</keyword>
<accession>A0ABT2R578</accession>
<evidence type="ECO:0000256" key="1">
    <source>
        <dbReference type="ARBA" id="ARBA00023015"/>
    </source>
</evidence>
<evidence type="ECO:0000313" key="7">
    <source>
        <dbReference type="Proteomes" id="UP001064106"/>
    </source>
</evidence>
<dbReference type="RefSeq" id="WP_262462779.1">
    <property type="nucleotide sequence ID" value="NZ_ARXS01000050.1"/>
</dbReference>
<evidence type="ECO:0000256" key="2">
    <source>
        <dbReference type="ARBA" id="ARBA00023125"/>
    </source>
</evidence>
<gene>
    <name evidence="6" type="ORF">MA04_04235</name>
</gene>
<keyword evidence="7" id="KW-1185">Reference proteome</keyword>
<dbReference type="PANTHER" id="PTHR46796:SF7">
    <property type="entry name" value="ARAC FAMILY TRANSCRIPTIONAL REGULATOR"/>
    <property type="match status" value="1"/>
</dbReference>
<evidence type="ECO:0000256" key="3">
    <source>
        <dbReference type="ARBA" id="ARBA00023163"/>
    </source>
</evidence>
<dbReference type="SUPFAM" id="SSF46689">
    <property type="entry name" value="Homeodomain-like"/>
    <property type="match status" value="2"/>
</dbReference>
<dbReference type="InterPro" id="IPR011051">
    <property type="entry name" value="RmlC_Cupin_sf"/>
</dbReference>
<sequence>MSVDPLAQIVTLLQPAARFSKLVECADAWRIHREATGEPFYCAILEGSCRVTFGGNQRFVLRAGDFILAPAMRELVNDSLNAPDDMPSTLPIRVSEGHFRVGCQDGPADLRMLIGHCSFGASDAALLVSLLPDVVLVRNRPRLATLIQLIGEETRERRAAKELVLERLLEVLLIEALRSGTETTSAPSLSRGLGDERLAAALRSMHAHPEHCWTVAELATEAALSRSAFFAKFSRIVGLPPMEYLLAWRMALAKQLLRSRELSIDRVAVQVGYGSASSFSVAFARYVGMPPARYARTQAPTPSELAQHGNLTKRDPFDDLSRQD</sequence>
<keyword evidence="1" id="KW-0805">Transcription regulation</keyword>
<dbReference type="Pfam" id="PF12852">
    <property type="entry name" value="Cupin_6"/>
    <property type="match status" value="1"/>
</dbReference>
<dbReference type="SMART" id="SM00342">
    <property type="entry name" value="HTH_ARAC"/>
    <property type="match status" value="1"/>
</dbReference>
<feature type="domain" description="HTH araC/xylS-type" evidence="5">
    <location>
        <begin position="196"/>
        <end position="297"/>
    </location>
</feature>
<dbReference type="InterPro" id="IPR018062">
    <property type="entry name" value="HTH_AraC-typ_CS"/>
</dbReference>
<organism evidence="6 7">
    <name type="scientific">Alloalcanivorax balearicus MACL04</name>
    <dbReference type="NCBI Taxonomy" id="1177182"/>
    <lineage>
        <taxon>Bacteria</taxon>
        <taxon>Pseudomonadati</taxon>
        <taxon>Pseudomonadota</taxon>
        <taxon>Gammaproteobacteria</taxon>
        <taxon>Oceanospirillales</taxon>
        <taxon>Alcanivoracaceae</taxon>
        <taxon>Alloalcanivorax</taxon>
    </lineage>
</organism>
<dbReference type="InterPro" id="IPR032783">
    <property type="entry name" value="AraC_lig"/>
</dbReference>
<proteinExistence type="predicted"/>
<name>A0ABT2R578_9GAMM</name>
<evidence type="ECO:0000256" key="4">
    <source>
        <dbReference type="SAM" id="MobiDB-lite"/>
    </source>
</evidence>
<dbReference type="PROSITE" id="PS00041">
    <property type="entry name" value="HTH_ARAC_FAMILY_1"/>
    <property type="match status" value="2"/>
</dbReference>
<keyword evidence="3" id="KW-0804">Transcription</keyword>
<feature type="compositionally biased region" description="Basic and acidic residues" evidence="4">
    <location>
        <begin position="312"/>
        <end position="324"/>
    </location>
</feature>
<dbReference type="InterPro" id="IPR009057">
    <property type="entry name" value="Homeodomain-like_sf"/>
</dbReference>
<protein>
    <submittedName>
        <fullName evidence="6">AraC family transcriptional regulator</fullName>
    </submittedName>
</protein>
<evidence type="ECO:0000313" key="6">
    <source>
        <dbReference type="EMBL" id="MCU5784935.1"/>
    </source>
</evidence>
<dbReference type="InterPro" id="IPR018060">
    <property type="entry name" value="HTH_AraC"/>
</dbReference>
<dbReference type="InterPro" id="IPR050204">
    <property type="entry name" value="AraC_XylS_family_regulators"/>
</dbReference>
<evidence type="ECO:0000259" key="5">
    <source>
        <dbReference type="PROSITE" id="PS01124"/>
    </source>
</evidence>